<name>A0A0F5YJ58_9CYAN</name>
<accession>A0A0F5YJ58</accession>
<evidence type="ECO:0000313" key="2">
    <source>
        <dbReference type="Proteomes" id="UP000033607"/>
    </source>
</evidence>
<evidence type="ECO:0000313" key="1">
    <source>
        <dbReference type="EMBL" id="KKD38672.1"/>
    </source>
</evidence>
<protein>
    <submittedName>
        <fullName evidence="1">Uncharacterized protein</fullName>
    </submittedName>
</protein>
<dbReference type="AlphaFoldDB" id="A0A0F5YJ58"/>
<dbReference type="Proteomes" id="UP000033607">
    <property type="component" value="Unassembled WGS sequence"/>
</dbReference>
<gene>
    <name evidence="1" type="ORF">WN50_07580</name>
</gene>
<organism evidence="1 2">
    <name type="scientific">Limnoraphis robusta CS-951</name>
    <dbReference type="NCBI Taxonomy" id="1637645"/>
    <lineage>
        <taxon>Bacteria</taxon>
        <taxon>Bacillati</taxon>
        <taxon>Cyanobacteriota</taxon>
        <taxon>Cyanophyceae</taxon>
        <taxon>Oscillatoriophycideae</taxon>
        <taxon>Oscillatoriales</taxon>
        <taxon>Sirenicapillariaceae</taxon>
        <taxon>Limnoraphis</taxon>
    </lineage>
</organism>
<proteinExistence type="predicted"/>
<dbReference type="EMBL" id="LATL02000040">
    <property type="protein sequence ID" value="KKD38672.1"/>
    <property type="molecule type" value="Genomic_DNA"/>
</dbReference>
<sequence>MFQSQPQEDQSYIDIAVDVLQVQSQAKLNILKNFLLSLPSPTDIERVLAKAVDHLAQTDPRTYHWILQHPDYLMPELDLKMLAPQLAFSKLKNSQLILEQDFQLTSQDQLRLSPAAKTLLLAESSVEEYLLFKEILKTDFSQESE</sequence>
<comment type="caution">
    <text evidence="1">The sequence shown here is derived from an EMBL/GenBank/DDBJ whole genome shotgun (WGS) entry which is preliminary data.</text>
</comment>
<reference evidence="1 2" key="1">
    <citation type="submission" date="2015-06" db="EMBL/GenBank/DDBJ databases">
        <title>Draft genome assembly of filamentous brackish cyanobacterium Limnoraphis robusta strain CS-951.</title>
        <authorList>
            <person name="Willis A."/>
            <person name="Parks M."/>
            <person name="Burford M.A."/>
        </authorList>
    </citation>
    <scope>NUCLEOTIDE SEQUENCE [LARGE SCALE GENOMIC DNA]</scope>
    <source>
        <strain evidence="1 2">CS-951</strain>
    </source>
</reference>